<keyword evidence="3" id="KW-0805">Transcription regulation</keyword>
<evidence type="ECO:0000256" key="1">
    <source>
        <dbReference type="ARBA" id="ARBA00004123"/>
    </source>
</evidence>
<dbReference type="InterPro" id="IPR050815">
    <property type="entry name" value="TF_fung"/>
</dbReference>
<feature type="compositionally biased region" description="Low complexity" evidence="6">
    <location>
        <begin position="1"/>
        <end position="20"/>
    </location>
</feature>
<evidence type="ECO:0000256" key="3">
    <source>
        <dbReference type="ARBA" id="ARBA00023015"/>
    </source>
</evidence>
<evidence type="ECO:0000259" key="7">
    <source>
        <dbReference type="PROSITE" id="PS50048"/>
    </source>
</evidence>
<dbReference type="Pfam" id="PF00172">
    <property type="entry name" value="Zn_clus"/>
    <property type="match status" value="1"/>
</dbReference>
<feature type="compositionally biased region" description="Polar residues" evidence="6">
    <location>
        <begin position="107"/>
        <end position="119"/>
    </location>
</feature>
<dbReference type="PANTHER" id="PTHR47338:SF23">
    <property type="entry name" value="ZN(II)2CYS6 TRANSCRIPTION FACTOR (EUROFUNG)"/>
    <property type="match status" value="1"/>
</dbReference>
<dbReference type="SUPFAM" id="SSF57701">
    <property type="entry name" value="Zn2/Cys6 DNA-binding domain"/>
    <property type="match status" value="1"/>
</dbReference>
<dbReference type="Proteomes" id="UP000887229">
    <property type="component" value="Unassembled WGS sequence"/>
</dbReference>
<dbReference type="InterPro" id="IPR001138">
    <property type="entry name" value="Zn2Cys6_DnaBD"/>
</dbReference>
<dbReference type="PANTHER" id="PTHR47338">
    <property type="entry name" value="ZN(II)2CYS6 TRANSCRIPTION FACTOR (EUROFUNG)-RELATED"/>
    <property type="match status" value="1"/>
</dbReference>
<keyword evidence="9" id="KW-1185">Reference proteome</keyword>
<dbReference type="Pfam" id="PF04082">
    <property type="entry name" value="Fungal_trans"/>
    <property type="match status" value="1"/>
</dbReference>
<accession>A0A9P8CLP3</accession>
<dbReference type="Gene3D" id="4.10.240.10">
    <property type="entry name" value="Zn(2)-C6 fungal-type DNA-binding domain"/>
    <property type="match status" value="1"/>
</dbReference>
<protein>
    <recommendedName>
        <fullName evidence="7">Zn(2)-C6 fungal-type domain-containing protein</fullName>
    </recommendedName>
</protein>
<dbReference type="GO" id="GO:0000981">
    <property type="term" value="F:DNA-binding transcription factor activity, RNA polymerase II-specific"/>
    <property type="evidence" value="ECO:0007669"/>
    <property type="project" value="InterPro"/>
</dbReference>
<dbReference type="RefSeq" id="XP_046115547.1">
    <property type="nucleotide sequence ID" value="XM_046261536.1"/>
</dbReference>
<dbReference type="GO" id="GO:0008270">
    <property type="term" value="F:zinc ion binding"/>
    <property type="evidence" value="ECO:0007669"/>
    <property type="project" value="InterPro"/>
</dbReference>
<comment type="subcellular location">
    <subcellularLocation>
        <location evidence="1">Nucleus</location>
    </subcellularLocation>
</comment>
<sequence>MDYDPGPGEPPAGHAPADEASASGEASLACNCCRRRKLKCSREVPACQQCRKAGNALENIVHKSTGASGAQTQSQSSLPTHLDDNQHEQYNTLAFFAREFQRFNESQNQYNTPSSSNGDSGRPQKRRRLESFAAPPTDAIHIDRLPLDDDLASVLEAYFTHVHPWIPMIHEARLRRRLAADTEQLELGIVLHAMTLVAAKFIPDEQASKRWTLGPDHASDSRDHLIAVAMRSLSVENVQALIMLAFDDLAVEGDEDDAERQTLLRPCISLPAPEDWTEVEERRRVFWNAFNLDRLCSVTTGWNTSLTSDDVHRRLPCDGIKWRKEDEVTTPYFGIWDKSAARIGNPIAFLPEVQTPSETGTSPGTASSPVDMSTVGAFAYCIEATESLSRVTTYFLQQRVNMRDQRDLGRWLTRFKELDLRLVHWKMLLPHKWKVDTSSQRARMDPNLTLAHITHNASMILLHQPIAFPLPAWPFKDRLPSHCSAHTCQAAAGEIATIARNYLQNAPPAVPVTSQFAFCLYVASRVCLVQWRHGQSTAMAVAPLAPAFWLLLESLDIMAQRWAGPHAVDMDAAWNLASKYAAKLRDLYQRCLGDGAFHIHVLGYIGEIDETAQQEYRPPTTTRTRASARATYGAPLGMATPTTRSMQPPPSIDPAQQAMDGPRGQSSQYRRASIPTSNLGEISQLLMDQQFVDMDRIISYDDGMFGSEFEAGPW</sequence>
<evidence type="ECO:0000256" key="2">
    <source>
        <dbReference type="ARBA" id="ARBA00022723"/>
    </source>
</evidence>
<keyword evidence="5" id="KW-0539">Nucleus</keyword>
<feature type="domain" description="Zn(2)-C6 fungal-type" evidence="7">
    <location>
        <begin position="29"/>
        <end position="54"/>
    </location>
</feature>
<feature type="region of interest" description="Disordered" evidence="6">
    <location>
        <begin position="636"/>
        <end position="671"/>
    </location>
</feature>
<dbReference type="InterPro" id="IPR036864">
    <property type="entry name" value="Zn2-C6_fun-type_DNA-bd_sf"/>
</dbReference>
<dbReference type="OrthoDB" id="4456959at2759"/>
<dbReference type="CDD" id="cd00067">
    <property type="entry name" value="GAL4"/>
    <property type="match status" value="1"/>
</dbReference>
<dbReference type="AlphaFoldDB" id="A0A9P8CLP3"/>
<dbReference type="CDD" id="cd12148">
    <property type="entry name" value="fungal_TF_MHR"/>
    <property type="match status" value="1"/>
</dbReference>
<dbReference type="GO" id="GO:0005634">
    <property type="term" value="C:nucleus"/>
    <property type="evidence" value="ECO:0007669"/>
    <property type="project" value="UniProtKB-SubCell"/>
</dbReference>
<feature type="region of interest" description="Disordered" evidence="6">
    <location>
        <begin position="107"/>
        <end position="126"/>
    </location>
</feature>
<organism evidence="8 9">
    <name type="scientific">Emericellopsis atlantica</name>
    <dbReference type="NCBI Taxonomy" id="2614577"/>
    <lineage>
        <taxon>Eukaryota</taxon>
        <taxon>Fungi</taxon>
        <taxon>Dikarya</taxon>
        <taxon>Ascomycota</taxon>
        <taxon>Pezizomycotina</taxon>
        <taxon>Sordariomycetes</taxon>
        <taxon>Hypocreomycetidae</taxon>
        <taxon>Hypocreales</taxon>
        <taxon>Bionectriaceae</taxon>
        <taxon>Emericellopsis</taxon>
    </lineage>
</organism>
<evidence type="ECO:0000256" key="6">
    <source>
        <dbReference type="SAM" id="MobiDB-lite"/>
    </source>
</evidence>
<dbReference type="InterPro" id="IPR007219">
    <property type="entry name" value="XnlR_reg_dom"/>
</dbReference>
<evidence type="ECO:0000256" key="4">
    <source>
        <dbReference type="ARBA" id="ARBA00023163"/>
    </source>
</evidence>
<dbReference type="SMART" id="SM00066">
    <property type="entry name" value="GAL4"/>
    <property type="match status" value="1"/>
</dbReference>
<dbReference type="GeneID" id="70292439"/>
<dbReference type="PROSITE" id="PS50048">
    <property type="entry name" value="ZN2_CY6_FUNGAL_2"/>
    <property type="match status" value="1"/>
</dbReference>
<evidence type="ECO:0000313" key="9">
    <source>
        <dbReference type="Proteomes" id="UP000887229"/>
    </source>
</evidence>
<dbReference type="GO" id="GO:0003677">
    <property type="term" value="F:DNA binding"/>
    <property type="evidence" value="ECO:0007669"/>
    <property type="project" value="InterPro"/>
</dbReference>
<gene>
    <name evidence="8" type="ORF">F5Z01DRAFT_627356</name>
</gene>
<keyword evidence="4" id="KW-0804">Transcription</keyword>
<evidence type="ECO:0000313" key="8">
    <source>
        <dbReference type="EMBL" id="KAG9251623.1"/>
    </source>
</evidence>
<keyword evidence="2" id="KW-0479">Metal-binding</keyword>
<dbReference type="EMBL" id="MU251267">
    <property type="protein sequence ID" value="KAG9251623.1"/>
    <property type="molecule type" value="Genomic_DNA"/>
</dbReference>
<evidence type="ECO:0000256" key="5">
    <source>
        <dbReference type="ARBA" id="ARBA00023242"/>
    </source>
</evidence>
<reference evidence="8" key="1">
    <citation type="journal article" date="2021" name="IMA Fungus">
        <title>Genomic characterization of three marine fungi, including Emericellopsis atlantica sp. nov. with signatures of a generalist lifestyle and marine biomass degradation.</title>
        <authorList>
            <person name="Hagestad O.C."/>
            <person name="Hou L."/>
            <person name="Andersen J.H."/>
            <person name="Hansen E.H."/>
            <person name="Altermark B."/>
            <person name="Li C."/>
            <person name="Kuhnert E."/>
            <person name="Cox R.J."/>
            <person name="Crous P.W."/>
            <person name="Spatafora J.W."/>
            <person name="Lail K."/>
            <person name="Amirebrahimi M."/>
            <person name="Lipzen A."/>
            <person name="Pangilinan J."/>
            <person name="Andreopoulos W."/>
            <person name="Hayes R.D."/>
            <person name="Ng V."/>
            <person name="Grigoriev I.V."/>
            <person name="Jackson S.A."/>
            <person name="Sutton T.D.S."/>
            <person name="Dobson A.D.W."/>
            <person name="Rama T."/>
        </authorList>
    </citation>
    <scope>NUCLEOTIDE SEQUENCE</scope>
    <source>
        <strain evidence="8">TS7</strain>
    </source>
</reference>
<dbReference type="GO" id="GO:0006351">
    <property type="term" value="P:DNA-templated transcription"/>
    <property type="evidence" value="ECO:0007669"/>
    <property type="project" value="InterPro"/>
</dbReference>
<name>A0A9P8CLP3_9HYPO</name>
<proteinExistence type="predicted"/>
<comment type="caution">
    <text evidence="8">The sequence shown here is derived from an EMBL/GenBank/DDBJ whole genome shotgun (WGS) entry which is preliminary data.</text>
</comment>
<feature type="region of interest" description="Disordered" evidence="6">
    <location>
        <begin position="1"/>
        <end position="24"/>
    </location>
</feature>